<sequence>MNNLIPTYLQHVTTRIQQPEGVESQLQLCSTLNNTQFEIWYYGDLLALEGEVLPFISGSTAKIVAKDPLTAEEILLFDATLHGYNALFCDDYTEEQRGNRPLQLYNMPATEVILSFFYNIDYDEEVDDYEVDEQGNVQLMNGETTDWETVKRNGYDAFVFYYKKEDGTLLAFAQEELA</sequence>
<gene>
    <name evidence="1" type="ORF">SAMN02787113_02737</name>
</gene>
<dbReference type="RefSeq" id="WP_089986322.1">
    <property type="nucleotide sequence ID" value="NZ_BJOM01000007.1"/>
</dbReference>
<evidence type="ECO:0000313" key="2">
    <source>
        <dbReference type="Proteomes" id="UP000199410"/>
    </source>
</evidence>
<reference evidence="1 2" key="1">
    <citation type="submission" date="2016-10" db="EMBL/GenBank/DDBJ databases">
        <authorList>
            <person name="Varghese N."/>
            <person name="Submissions S."/>
        </authorList>
    </citation>
    <scope>NUCLEOTIDE SEQUENCE [LARGE SCALE GENOMIC DNA]</scope>
    <source>
        <strain evidence="1 2">TC-13</strain>
    </source>
</reference>
<proteinExistence type="predicted"/>
<accession>A0A1H9KCJ6</accession>
<dbReference type="Proteomes" id="UP000199410">
    <property type="component" value="Unassembled WGS sequence"/>
</dbReference>
<name>A0A1H9KCJ6_9BACI</name>
<dbReference type="EMBL" id="FOEL01000009">
    <property type="protein sequence ID" value="SEQ96864.1"/>
    <property type="molecule type" value="Genomic_DNA"/>
</dbReference>
<protein>
    <submittedName>
        <fullName evidence="1">Uncharacterized protein</fullName>
    </submittedName>
</protein>
<comment type="caution">
    <text evidence="1">The sequence shown here is derived from an EMBL/GenBank/DDBJ whole genome shotgun (WGS) entry which is preliminary data.</text>
</comment>
<evidence type="ECO:0000313" key="1">
    <source>
        <dbReference type="EMBL" id="SEQ96864.1"/>
    </source>
</evidence>
<dbReference type="AlphaFoldDB" id="A0A1H9KCJ6"/>
<organism evidence="1 2">
    <name type="scientific">Lysinibacillus fusiformis</name>
    <dbReference type="NCBI Taxonomy" id="28031"/>
    <lineage>
        <taxon>Bacteria</taxon>
        <taxon>Bacillati</taxon>
        <taxon>Bacillota</taxon>
        <taxon>Bacilli</taxon>
        <taxon>Bacillales</taxon>
        <taxon>Bacillaceae</taxon>
        <taxon>Lysinibacillus</taxon>
    </lineage>
</organism>